<evidence type="ECO:0000313" key="2">
    <source>
        <dbReference type="EMBL" id="QDH71712.1"/>
    </source>
</evidence>
<dbReference type="NCBIfam" id="TIGR02532">
    <property type="entry name" value="IV_pilin_GFxxxE"/>
    <property type="match status" value="1"/>
</dbReference>
<dbReference type="OrthoDB" id="5296638at2"/>
<accession>A0A514BWJ6</accession>
<name>A0A514BWJ6_9GAMM</name>
<dbReference type="InterPro" id="IPR031982">
    <property type="entry name" value="PilE-like"/>
</dbReference>
<sequence length="129" mass="13916">MRGFTLIELMIVVGIIAILAAIAYPSYQEHIIKTRRSAGAGCLLEMAQFMERYYTTNMTYAAAELPQTACRFDTDDHYDYAVNVGGANAFSITATAKGAQEKDSKCGDLSVNQAGAKSVTGTYSASECF</sequence>
<dbReference type="Pfam" id="PF16732">
    <property type="entry name" value="ComP_DUS"/>
    <property type="match status" value="1"/>
</dbReference>
<dbReference type="EMBL" id="CP041242">
    <property type="protein sequence ID" value="QDH71712.1"/>
    <property type="molecule type" value="Genomic_DNA"/>
</dbReference>
<reference evidence="2 3" key="1">
    <citation type="submission" date="2019-06" db="EMBL/GenBank/DDBJ databases">
        <title>Lysobacter alkalisoli sp. nov. isolated from saline-alkali soil.</title>
        <authorList>
            <person name="Sun J.-Q."/>
            <person name="Xu L."/>
        </authorList>
    </citation>
    <scope>NUCLEOTIDE SEQUENCE [LARGE SCALE GENOMIC DNA]</scope>
    <source>
        <strain evidence="2 3">SJ-36</strain>
    </source>
</reference>
<feature type="transmembrane region" description="Helical" evidence="1">
    <location>
        <begin position="6"/>
        <end position="27"/>
    </location>
</feature>
<dbReference type="Proteomes" id="UP000317199">
    <property type="component" value="Chromosome"/>
</dbReference>
<keyword evidence="1" id="KW-0472">Membrane</keyword>
<dbReference type="Pfam" id="PF07963">
    <property type="entry name" value="N_methyl"/>
    <property type="match status" value="1"/>
</dbReference>
<evidence type="ECO:0000313" key="3">
    <source>
        <dbReference type="Proteomes" id="UP000317199"/>
    </source>
</evidence>
<protein>
    <submittedName>
        <fullName evidence="2">Prepilin-type N-terminal cleavage/methylation domain-containing protein</fullName>
    </submittedName>
</protein>
<keyword evidence="1" id="KW-1133">Transmembrane helix</keyword>
<dbReference type="InterPro" id="IPR045584">
    <property type="entry name" value="Pilin-like"/>
</dbReference>
<proteinExistence type="predicted"/>
<dbReference type="SUPFAM" id="SSF54523">
    <property type="entry name" value="Pili subunits"/>
    <property type="match status" value="1"/>
</dbReference>
<dbReference type="PROSITE" id="PS00409">
    <property type="entry name" value="PROKAR_NTER_METHYL"/>
    <property type="match status" value="1"/>
</dbReference>
<organism evidence="2 3">
    <name type="scientific">Marilutibacter alkalisoli</name>
    <dbReference type="NCBI Taxonomy" id="2591633"/>
    <lineage>
        <taxon>Bacteria</taxon>
        <taxon>Pseudomonadati</taxon>
        <taxon>Pseudomonadota</taxon>
        <taxon>Gammaproteobacteria</taxon>
        <taxon>Lysobacterales</taxon>
        <taxon>Lysobacteraceae</taxon>
        <taxon>Marilutibacter</taxon>
    </lineage>
</organism>
<dbReference type="Gene3D" id="3.30.700.10">
    <property type="entry name" value="Glycoprotein, Type 4 Pilin"/>
    <property type="match status" value="1"/>
</dbReference>
<dbReference type="GO" id="GO:0043683">
    <property type="term" value="P:type IV pilus assembly"/>
    <property type="evidence" value="ECO:0007669"/>
    <property type="project" value="InterPro"/>
</dbReference>
<keyword evidence="1" id="KW-0812">Transmembrane</keyword>
<keyword evidence="3" id="KW-1185">Reference proteome</keyword>
<dbReference type="KEGG" id="lyj:FKV23_04465"/>
<gene>
    <name evidence="2" type="ORF">FKV23_04465</name>
</gene>
<evidence type="ECO:0000256" key="1">
    <source>
        <dbReference type="SAM" id="Phobius"/>
    </source>
</evidence>
<dbReference type="InterPro" id="IPR012902">
    <property type="entry name" value="N_methyl_site"/>
</dbReference>
<dbReference type="AlphaFoldDB" id="A0A514BWJ6"/>